<keyword evidence="6" id="KW-0812">Transmembrane</keyword>
<dbReference type="InterPro" id="IPR019757">
    <property type="entry name" value="Pept_S26A_signal_pept_1_Lys-AS"/>
</dbReference>
<dbReference type="Pfam" id="PF10502">
    <property type="entry name" value="Peptidase_S26"/>
    <property type="match status" value="1"/>
</dbReference>
<dbReference type="InterPro" id="IPR036286">
    <property type="entry name" value="LexA/Signal_pep-like_sf"/>
</dbReference>
<evidence type="ECO:0000256" key="1">
    <source>
        <dbReference type="ARBA" id="ARBA00000677"/>
    </source>
</evidence>
<feature type="active site" evidence="5">
    <location>
        <position position="51"/>
    </location>
</feature>
<evidence type="ECO:0000256" key="2">
    <source>
        <dbReference type="ARBA" id="ARBA00009370"/>
    </source>
</evidence>
<proteinExistence type="inferred from homology"/>
<feature type="active site" evidence="5">
    <location>
        <position position="95"/>
    </location>
</feature>
<evidence type="ECO:0000256" key="6">
    <source>
        <dbReference type="RuleBase" id="RU362042"/>
    </source>
</evidence>
<keyword evidence="4 6" id="KW-0378">Hydrolase</keyword>
<keyword evidence="6" id="KW-1133">Transmembrane helix</keyword>
<dbReference type="GO" id="GO:0016020">
    <property type="term" value="C:membrane"/>
    <property type="evidence" value="ECO:0007669"/>
    <property type="project" value="UniProtKB-SubCell"/>
</dbReference>
<sequence length="217" mass="25197">MEKNKEGRNLYFAIYAANIAYELGKWAFVVIILGTLIHYFVATVFVISGPSMESEFHNGQFVLVSRIGLFTEKYKRGDPMVLRFPGDPENKKYIKRLIGLPGENIKIQDNEVFINGKKLYETYVKVVDPEFLPYYYESEELAKEAQRLHQMGQAMTKPDLEVKIPEQSYFLMGDNRENSNDSRVWYSAKKSDLIGPVRFILWPLKDWGPVVNPYYGE</sequence>
<dbReference type="Gene3D" id="2.10.109.10">
    <property type="entry name" value="Umud Fragment, subunit A"/>
    <property type="match status" value="1"/>
</dbReference>
<evidence type="ECO:0000256" key="4">
    <source>
        <dbReference type="ARBA" id="ARBA00022801"/>
    </source>
</evidence>
<evidence type="ECO:0000256" key="3">
    <source>
        <dbReference type="ARBA" id="ARBA00013208"/>
    </source>
</evidence>
<dbReference type="AlphaFoldDB" id="A0A1V5SD26"/>
<name>A0A1V5SD26_9BACT</name>
<gene>
    <name evidence="8" type="primary">sipT</name>
    <name evidence="8" type="ORF">BWY43_00493</name>
</gene>
<feature type="domain" description="Peptidase S26" evidence="7">
    <location>
        <begin position="22"/>
        <end position="202"/>
    </location>
</feature>
<dbReference type="PRINTS" id="PR00727">
    <property type="entry name" value="LEADERPTASE"/>
</dbReference>
<dbReference type="PROSITE" id="PS00760">
    <property type="entry name" value="SPASE_I_2"/>
    <property type="match status" value="1"/>
</dbReference>
<comment type="subcellular location">
    <subcellularLocation>
        <location evidence="6">Membrane</location>
        <topology evidence="6">Single-pass type II membrane protein</topology>
    </subcellularLocation>
</comment>
<keyword evidence="6" id="KW-0645">Protease</keyword>
<comment type="caution">
    <text evidence="8">The sequence shown here is derived from an EMBL/GenBank/DDBJ whole genome shotgun (WGS) entry which is preliminary data.</text>
</comment>
<dbReference type="PANTHER" id="PTHR43390:SF1">
    <property type="entry name" value="CHLOROPLAST PROCESSING PEPTIDASE"/>
    <property type="match status" value="1"/>
</dbReference>
<dbReference type="NCBIfam" id="TIGR02227">
    <property type="entry name" value="sigpep_I_bact"/>
    <property type="match status" value="1"/>
</dbReference>
<dbReference type="EC" id="3.4.21.89" evidence="3 6"/>
<dbReference type="InterPro" id="IPR000223">
    <property type="entry name" value="Pept_S26A_signal_pept_1"/>
</dbReference>
<dbReference type="GO" id="GO:0006465">
    <property type="term" value="P:signal peptide processing"/>
    <property type="evidence" value="ECO:0007669"/>
    <property type="project" value="InterPro"/>
</dbReference>
<dbReference type="EMBL" id="MWBO01000031">
    <property type="protein sequence ID" value="OQA52426.1"/>
    <property type="molecule type" value="Genomic_DNA"/>
</dbReference>
<comment type="catalytic activity">
    <reaction evidence="1 6">
        <text>Cleavage of hydrophobic, N-terminal signal or leader sequences from secreted and periplasmic proteins.</text>
        <dbReference type="EC" id="3.4.21.89"/>
    </reaction>
</comment>
<dbReference type="GO" id="GO:0009003">
    <property type="term" value="F:signal peptidase activity"/>
    <property type="evidence" value="ECO:0007669"/>
    <property type="project" value="UniProtKB-EC"/>
</dbReference>
<dbReference type="CDD" id="cd06530">
    <property type="entry name" value="S26_SPase_I"/>
    <property type="match status" value="1"/>
</dbReference>
<accession>A0A1V5SD26</accession>
<dbReference type="GO" id="GO:0004252">
    <property type="term" value="F:serine-type endopeptidase activity"/>
    <property type="evidence" value="ECO:0007669"/>
    <property type="project" value="InterPro"/>
</dbReference>
<reference evidence="8" key="1">
    <citation type="submission" date="2017-02" db="EMBL/GenBank/DDBJ databases">
        <title>Delving into the versatile metabolic prowess of the omnipresent phylum Bacteroidetes.</title>
        <authorList>
            <person name="Nobu M.K."/>
            <person name="Mei R."/>
            <person name="Narihiro T."/>
            <person name="Kuroda K."/>
            <person name="Liu W.-T."/>
        </authorList>
    </citation>
    <scope>NUCLEOTIDE SEQUENCE</scope>
    <source>
        <strain evidence="8">ADurb.Bin280</strain>
    </source>
</reference>
<dbReference type="SUPFAM" id="SSF51306">
    <property type="entry name" value="LexA/Signal peptidase"/>
    <property type="match status" value="1"/>
</dbReference>
<evidence type="ECO:0000256" key="5">
    <source>
        <dbReference type="PIRSR" id="PIRSR600223-1"/>
    </source>
</evidence>
<evidence type="ECO:0000313" key="8">
    <source>
        <dbReference type="EMBL" id="OQA52426.1"/>
    </source>
</evidence>
<dbReference type="Proteomes" id="UP000485367">
    <property type="component" value="Unassembled WGS sequence"/>
</dbReference>
<evidence type="ECO:0000259" key="7">
    <source>
        <dbReference type="Pfam" id="PF10502"/>
    </source>
</evidence>
<feature type="transmembrane region" description="Helical" evidence="6">
    <location>
        <begin position="26"/>
        <end position="47"/>
    </location>
</feature>
<protein>
    <recommendedName>
        <fullName evidence="3 6">Signal peptidase I</fullName>
        <ecNumber evidence="3 6">3.4.21.89</ecNumber>
    </recommendedName>
</protein>
<dbReference type="PANTHER" id="PTHR43390">
    <property type="entry name" value="SIGNAL PEPTIDASE I"/>
    <property type="match status" value="1"/>
</dbReference>
<keyword evidence="6" id="KW-0472">Membrane</keyword>
<comment type="similarity">
    <text evidence="2 6">Belongs to the peptidase S26 family.</text>
</comment>
<dbReference type="InterPro" id="IPR019533">
    <property type="entry name" value="Peptidase_S26"/>
</dbReference>
<organism evidence="8">
    <name type="scientific">candidate division WS2 bacterium ADurb.Bin280</name>
    <dbReference type="NCBI Taxonomy" id="1852829"/>
    <lineage>
        <taxon>Bacteria</taxon>
        <taxon>candidate division WS2</taxon>
    </lineage>
</organism>